<name>A0ABD0UKN9_DENTH</name>
<keyword evidence="4" id="KW-1185">Reference proteome</keyword>
<organism evidence="3 4">
    <name type="scientific">Dendrobium thyrsiflorum</name>
    <name type="common">Pinecone-like raceme dendrobium</name>
    <name type="synonym">Orchid</name>
    <dbReference type="NCBI Taxonomy" id="117978"/>
    <lineage>
        <taxon>Eukaryota</taxon>
        <taxon>Viridiplantae</taxon>
        <taxon>Streptophyta</taxon>
        <taxon>Embryophyta</taxon>
        <taxon>Tracheophyta</taxon>
        <taxon>Spermatophyta</taxon>
        <taxon>Magnoliopsida</taxon>
        <taxon>Liliopsida</taxon>
        <taxon>Asparagales</taxon>
        <taxon>Orchidaceae</taxon>
        <taxon>Epidendroideae</taxon>
        <taxon>Malaxideae</taxon>
        <taxon>Dendrobiinae</taxon>
        <taxon>Dendrobium</taxon>
    </lineage>
</organism>
<evidence type="ECO:0000313" key="4">
    <source>
        <dbReference type="Proteomes" id="UP001552299"/>
    </source>
</evidence>
<proteinExistence type="predicted"/>
<feature type="transmembrane region" description="Helical" evidence="2">
    <location>
        <begin position="134"/>
        <end position="157"/>
    </location>
</feature>
<feature type="transmembrane region" description="Helical" evidence="2">
    <location>
        <begin position="205"/>
        <end position="233"/>
    </location>
</feature>
<dbReference type="EMBL" id="JANQDX010000015">
    <property type="protein sequence ID" value="KAL0910897.1"/>
    <property type="molecule type" value="Genomic_DNA"/>
</dbReference>
<accession>A0ABD0UKN9</accession>
<gene>
    <name evidence="3" type="ORF">M5K25_018993</name>
</gene>
<protein>
    <submittedName>
        <fullName evidence="3">Uncharacterized protein</fullName>
    </submittedName>
</protein>
<sequence length="234" mass="25045">MANREEEEEAAPLLKPEPHNADSVFSADPKPRGRPPNLAPAVAPAPAVTVDCGEKVSAKWAAEGVPLTLANGSVIGEPLQRDQWDSGLFSCLGRNDEFCSSDLEVWSLVGFSVPCMAARFSVLTPLGFPRLSLWLAVFEVGGLGFLCCLLGACFWALRFSLSLLEPSLFPCFSGCYSVAAWCLLGCCTVGCLAAVQWAFGLLPSPLLLVFMGGLWLFTSFFLSYMMCLFGGVVG</sequence>
<evidence type="ECO:0000256" key="1">
    <source>
        <dbReference type="SAM" id="MobiDB-lite"/>
    </source>
</evidence>
<evidence type="ECO:0000313" key="3">
    <source>
        <dbReference type="EMBL" id="KAL0910897.1"/>
    </source>
</evidence>
<keyword evidence="2" id="KW-0472">Membrane</keyword>
<keyword evidence="2" id="KW-0812">Transmembrane</keyword>
<feature type="compositionally biased region" description="Acidic residues" evidence="1">
    <location>
        <begin position="1"/>
        <end position="10"/>
    </location>
</feature>
<keyword evidence="2" id="KW-1133">Transmembrane helix</keyword>
<comment type="caution">
    <text evidence="3">The sequence shown here is derived from an EMBL/GenBank/DDBJ whole genome shotgun (WGS) entry which is preliminary data.</text>
</comment>
<dbReference type="AlphaFoldDB" id="A0ABD0UKN9"/>
<dbReference type="Proteomes" id="UP001552299">
    <property type="component" value="Unassembled WGS sequence"/>
</dbReference>
<feature type="transmembrane region" description="Helical" evidence="2">
    <location>
        <begin position="178"/>
        <end position="199"/>
    </location>
</feature>
<reference evidence="3 4" key="1">
    <citation type="journal article" date="2024" name="Plant Biotechnol. J.">
        <title>Dendrobium thyrsiflorum genome and its molecular insights into genes involved in important horticultural traits.</title>
        <authorList>
            <person name="Chen B."/>
            <person name="Wang J.Y."/>
            <person name="Zheng P.J."/>
            <person name="Li K.L."/>
            <person name="Liang Y.M."/>
            <person name="Chen X.F."/>
            <person name="Zhang C."/>
            <person name="Zhao X."/>
            <person name="He X."/>
            <person name="Zhang G.Q."/>
            <person name="Liu Z.J."/>
            <person name="Xu Q."/>
        </authorList>
    </citation>
    <scope>NUCLEOTIDE SEQUENCE [LARGE SCALE GENOMIC DNA]</scope>
    <source>
        <strain evidence="3">GZMU011</strain>
    </source>
</reference>
<evidence type="ECO:0000256" key="2">
    <source>
        <dbReference type="SAM" id="Phobius"/>
    </source>
</evidence>
<feature type="region of interest" description="Disordered" evidence="1">
    <location>
        <begin position="1"/>
        <end position="42"/>
    </location>
</feature>